<dbReference type="Proteomes" id="UP000572007">
    <property type="component" value="Unassembled WGS sequence"/>
</dbReference>
<name>A0A846W4D7_9NOCA</name>
<dbReference type="AlphaFoldDB" id="A0A846W4D7"/>
<dbReference type="EMBL" id="JAAXOM010000002">
    <property type="protein sequence ID" value="NKX87487.1"/>
    <property type="molecule type" value="Genomic_DNA"/>
</dbReference>
<feature type="compositionally biased region" description="Pro residues" evidence="1">
    <location>
        <begin position="235"/>
        <end position="257"/>
    </location>
</feature>
<evidence type="ECO:0000313" key="3">
    <source>
        <dbReference type="Proteomes" id="UP000572007"/>
    </source>
</evidence>
<keyword evidence="3" id="KW-1185">Reference proteome</keyword>
<organism evidence="2 3">
    <name type="scientific">Nocardia coubleae</name>
    <dbReference type="NCBI Taxonomy" id="356147"/>
    <lineage>
        <taxon>Bacteria</taxon>
        <taxon>Bacillati</taxon>
        <taxon>Actinomycetota</taxon>
        <taxon>Actinomycetes</taxon>
        <taxon>Mycobacteriales</taxon>
        <taxon>Nocardiaceae</taxon>
        <taxon>Nocardia</taxon>
    </lineage>
</organism>
<proteinExistence type="predicted"/>
<sequence>MGAPSPAQADPSETGKPNEQAEPDLTTRLPMLDPMVMGGRPLAAVLDNQTGQPGGALDPTMATILFPGSTIEQRPTLADGVPAMQTRLQTPGLPDTTVTKSLIGSATLTTALTSVPESSSGPEGATGGYDGMPSGTGILASGPENLALRQGPPLSTTGALVTGATAVGTGAALSTLAFTETGLLITAGTFAAVISWPVVLAVGVGAAATAGTIWLLSQDPPEGEEPSKGAQPGSVPTPPPAPPLPASTPAPHLPPVIPEITAIPVPSEEAILGPPFPSTELPEITGPVVDPTERVTPWEPHVPPALDPFDTESDGVDDPTALPDPTQTSPKPLQPEPVAPATQIPASAADQTTAGPVTESPTAQDPGLDSAKVDEEVEPEDAPDWRWIIDSEGTVSQERYAPAGRELPLTGRFGDGSERYPVRDFDKEGDVIVQTTGLVDHRRAWELFHALFPYTSIFVPAPDMKSNYVKIDEYIAELFAFVDFKAFWKIEPDAVTGGPKDEFKKRFILDADAKGFRKKFDLTMDVMGPGYSAIIVTENELVRQAYEEEFYFEISNGQFAIMSAAEYKAALESVGVQHPNHDATFGEFLERNGWV</sequence>
<evidence type="ECO:0000256" key="1">
    <source>
        <dbReference type="SAM" id="MobiDB-lite"/>
    </source>
</evidence>
<feature type="compositionally biased region" description="Polar residues" evidence="1">
    <location>
        <begin position="349"/>
        <end position="363"/>
    </location>
</feature>
<gene>
    <name evidence="2" type="ORF">HGA10_09210</name>
</gene>
<accession>A0A846W4D7</accession>
<feature type="region of interest" description="Disordered" evidence="1">
    <location>
        <begin position="217"/>
        <end position="381"/>
    </location>
</feature>
<comment type="caution">
    <text evidence="2">The sequence shown here is derived from an EMBL/GenBank/DDBJ whole genome shotgun (WGS) entry which is preliminary data.</text>
</comment>
<evidence type="ECO:0000313" key="2">
    <source>
        <dbReference type="EMBL" id="NKX87487.1"/>
    </source>
</evidence>
<protein>
    <submittedName>
        <fullName evidence="2">Uncharacterized protein</fullName>
    </submittedName>
</protein>
<feature type="region of interest" description="Disordered" evidence="1">
    <location>
        <begin position="1"/>
        <end position="25"/>
    </location>
</feature>
<reference evidence="2 3" key="1">
    <citation type="submission" date="2020-04" db="EMBL/GenBank/DDBJ databases">
        <title>MicrobeNet Type strains.</title>
        <authorList>
            <person name="Nicholson A.C."/>
        </authorList>
    </citation>
    <scope>NUCLEOTIDE SEQUENCE [LARGE SCALE GENOMIC DNA]</scope>
    <source>
        <strain evidence="2 3">DSM 44960</strain>
    </source>
</reference>